<organism evidence="2 3">
    <name type="scientific">Chamaesiphon polymorphus CCALA 037</name>
    <dbReference type="NCBI Taxonomy" id="2107692"/>
    <lineage>
        <taxon>Bacteria</taxon>
        <taxon>Bacillati</taxon>
        <taxon>Cyanobacteriota</taxon>
        <taxon>Cyanophyceae</taxon>
        <taxon>Gomontiellales</taxon>
        <taxon>Chamaesiphonaceae</taxon>
        <taxon>Chamaesiphon</taxon>
    </lineage>
</organism>
<proteinExistence type="predicted"/>
<dbReference type="RefSeq" id="WP_106304990.1">
    <property type="nucleotide sequence ID" value="NZ_PVWO01000138.1"/>
</dbReference>
<keyword evidence="3" id="KW-1185">Reference proteome</keyword>
<name>A0A2T1GFC5_9CYAN</name>
<evidence type="ECO:0000256" key="1">
    <source>
        <dbReference type="SAM" id="MobiDB-lite"/>
    </source>
</evidence>
<feature type="compositionally biased region" description="Polar residues" evidence="1">
    <location>
        <begin position="43"/>
        <end position="60"/>
    </location>
</feature>
<reference evidence="2 3" key="1">
    <citation type="submission" date="2018-03" db="EMBL/GenBank/DDBJ databases">
        <title>The ancient ancestry and fast evolution of plastids.</title>
        <authorList>
            <person name="Moore K.R."/>
            <person name="Magnabosco C."/>
            <person name="Momper L."/>
            <person name="Gold D.A."/>
            <person name="Bosak T."/>
            <person name="Fournier G.P."/>
        </authorList>
    </citation>
    <scope>NUCLEOTIDE SEQUENCE [LARGE SCALE GENOMIC DNA]</scope>
    <source>
        <strain evidence="2 3">CCALA 037</strain>
    </source>
</reference>
<dbReference type="AlphaFoldDB" id="A0A2T1GFC5"/>
<sequence length="162" mass="18136">MPKKVGHNCFQCSKLSTAEAQAKPCWDTVRCPNRRHYQRNKARISQQRSQSRPVESSGNVPRTIVIEPPIGTAISIIFYRERQDAPVHALAAQVWQGTEKVLKVEPMHCLGLSPAQVVEVMTEILKACSSELGVELTKFASKVELHPSQCPISSCPQWHHNN</sequence>
<accession>A0A2T1GFC5</accession>
<evidence type="ECO:0000313" key="3">
    <source>
        <dbReference type="Proteomes" id="UP000238937"/>
    </source>
</evidence>
<dbReference type="EMBL" id="PVWO01000138">
    <property type="protein sequence ID" value="PSB56230.1"/>
    <property type="molecule type" value="Genomic_DNA"/>
</dbReference>
<feature type="region of interest" description="Disordered" evidence="1">
    <location>
        <begin position="37"/>
        <end position="60"/>
    </location>
</feature>
<gene>
    <name evidence="2" type="ORF">C7B77_12595</name>
</gene>
<protein>
    <submittedName>
        <fullName evidence="2">Uncharacterized protein</fullName>
    </submittedName>
</protein>
<comment type="caution">
    <text evidence="2">The sequence shown here is derived from an EMBL/GenBank/DDBJ whole genome shotgun (WGS) entry which is preliminary data.</text>
</comment>
<dbReference type="Proteomes" id="UP000238937">
    <property type="component" value="Unassembled WGS sequence"/>
</dbReference>
<dbReference type="OrthoDB" id="528961at2"/>
<evidence type="ECO:0000313" key="2">
    <source>
        <dbReference type="EMBL" id="PSB56230.1"/>
    </source>
</evidence>